<dbReference type="Pfam" id="PF01926">
    <property type="entry name" value="MMR_HSR1"/>
    <property type="match status" value="1"/>
</dbReference>
<evidence type="ECO:0000259" key="2">
    <source>
        <dbReference type="Pfam" id="PF01926"/>
    </source>
</evidence>
<feature type="transmembrane region" description="Helical" evidence="1">
    <location>
        <begin position="335"/>
        <end position="354"/>
    </location>
</feature>
<dbReference type="Gene3D" id="3.40.50.300">
    <property type="entry name" value="P-loop containing nucleotide triphosphate hydrolases"/>
    <property type="match status" value="1"/>
</dbReference>
<dbReference type="InterPro" id="IPR027417">
    <property type="entry name" value="P-loop_NTPase"/>
</dbReference>
<dbReference type="Proteomes" id="UP001589628">
    <property type="component" value="Unassembled WGS sequence"/>
</dbReference>
<dbReference type="PANTHER" id="PTHR42714">
    <property type="entry name" value="TRNA MODIFICATION GTPASE GTPBP3"/>
    <property type="match status" value="1"/>
</dbReference>
<keyword evidence="4" id="KW-1185">Reference proteome</keyword>
<dbReference type="EMBL" id="JBHLZN010000004">
    <property type="protein sequence ID" value="MFB9887445.1"/>
    <property type="molecule type" value="Genomic_DNA"/>
</dbReference>
<keyword evidence="1" id="KW-0472">Membrane</keyword>
<dbReference type="RefSeq" id="WP_051527869.1">
    <property type="nucleotide sequence ID" value="NZ_JBHLZN010000004.1"/>
</dbReference>
<accession>A0ABV5ZF19</accession>
<dbReference type="SUPFAM" id="SSF52540">
    <property type="entry name" value="P-loop containing nucleoside triphosphate hydrolases"/>
    <property type="match status" value="1"/>
</dbReference>
<proteinExistence type="predicted"/>
<protein>
    <submittedName>
        <fullName evidence="3">GTPase/DUF3482 domain-containing protein</fullName>
    </submittedName>
</protein>
<reference evidence="3 4" key="1">
    <citation type="submission" date="2024-09" db="EMBL/GenBank/DDBJ databases">
        <authorList>
            <person name="Sun Q."/>
            <person name="Mori K."/>
        </authorList>
    </citation>
    <scope>NUCLEOTIDE SEQUENCE [LARGE SCALE GENOMIC DNA]</scope>
    <source>
        <strain evidence="3 4">ATCC 51285</strain>
    </source>
</reference>
<dbReference type="InterPro" id="IPR006073">
    <property type="entry name" value="GTP-bd"/>
</dbReference>
<dbReference type="PANTHER" id="PTHR42714:SF7">
    <property type="entry name" value="G DOMAIN-CONTAINING PROTEIN"/>
    <property type="match status" value="1"/>
</dbReference>
<dbReference type="Pfam" id="PF11981">
    <property type="entry name" value="DUF3482"/>
    <property type="match status" value="1"/>
</dbReference>
<feature type="domain" description="G" evidence="2">
    <location>
        <begin position="7"/>
        <end position="96"/>
    </location>
</feature>
<evidence type="ECO:0000256" key="1">
    <source>
        <dbReference type="SAM" id="Phobius"/>
    </source>
</evidence>
<keyword evidence="1" id="KW-0812">Transmembrane</keyword>
<keyword evidence="1" id="KW-1133">Transmembrane helix</keyword>
<sequence>MSTPPRFAVVGHPNKGKSSIVATLSQNEQIQIAAEAGTTQVSQAYPLQVDGQTLYVLIDTPGFQRARAALAWLQSHSQDAADRPQTLRAFVTQHQGQQRFKDECELLKPLLEGAGIIYVVDGSVPYGPEYEAEMEILRWSGRPSMALINPIRSDSHVSAWQTALGQYFQTVRVFNARTAEFDKHLALLRCFGQLEPGWEAPLNQAISALEQQHQYRHQQAANLIGQMIQDALTHQIQTRLSQEQQREQVAQQLQQQWQQQLRHREQQCRLAIEHLYQHQHLQRQESELELEQPDLFATDSWYLWGLNKKEMVAVASAGGAATGLLADLGVGGSSLLLGTLGGGIVAGIGAWLFADDIAKSKLNNKALGGQQLSYGPATHPNFPFVLLGRALQHWQQLIRRNHAWREPLVLSDPPRQWLEQLAFDERKKLNQCFTALSKQAPQSLSRFNSLCLEIMQKLEKGA</sequence>
<evidence type="ECO:0000313" key="4">
    <source>
        <dbReference type="Proteomes" id="UP001589628"/>
    </source>
</evidence>
<comment type="caution">
    <text evidence="3">The sequence shown here is derived from an EMBL/GenBank/DDBJ whole genome shotgun (WGS) entry which is preliminary data.</text>
</comment>
<evidence type="ECO:0000313" key="3">
    <source>
        <dbReference type="EMBL" id="MFB9887445.1"/>
    </source>
</evidence>
<dbReference type="InterPro" id="IPR021871">
    <property type="entry name" value="DUF3482"/>
</dbReference>
<gene>
    <name evidence="3" type="ORF">ACFFLH_13570</name>
</gene>
<name>A0ABV5ZF19_9GAMM</name>
<organism evidence="3 4">
    <name type="scientific">Balneatrix alpica</name>
    <dbReference type="NCBI Taxonomy" id="75684"/>
    <lineage>
        <taxon>Bacteria</taxon>
        <taxon>Pseudomonadati</taxon>
        <taxon>Pseudomonadota</taxon>
        <taxon>Gammaproteobacteria</taxon>
        <taxon>Oceanospirillales</taxon>
        <taxon>Balneatrichaceae</taxon>
        <taxon>Balneatrix</taxon>
    </lineage>
</organism>